<name>A0AAW6EBX9_9FIRM</name>
<dbReference type="EMBL" id="JAQMLV010000022">
    <property type="protein sequence ID" value="MDB8745895.1"/>
    <property type="molecule type" value="Genomic_DNA"/>
</dbReference>
<sequence length="732" mass="79514">MEIKTSKKHKLLFSAFTVFLFSVFIPIAVCAVDVDYENLPLDVVKHISKATYWKDIFRSLGFAILSCIAKLIDWCEQAFNQVLHFNVMHLFNQITGMSDTNKLVSVIFTIFLLIGAAGVMFMPEKIRVNDILKSIILSAALIVALPALLSELTSMKRAGLADINNIEYSEAQGDSDFTYTLGDILLQENIIDMTKSAINNKLSYYSETDPLPNSVYDLNINQHGGSGWNKEVVDISAEESSQRRYEDLTYDDMAELMDVGYEYRFFNQVMDRMSLNEELDGGVVFTYQAVTGVSSSGQPIYEERTTTIASYRTSILWNMAYQADVREAGLTESVRSARDIESAFNLLRDNIIRERNRVYNQRLSRSNQSNVDAYYQFEDIMTQQEYDDLDTTDKMIQSLTVGQGAEHIYRYNYDFWFSLIFLLTVAVAIILATFKLGTMLFDIIITQLLAGAIAATGVTNSGRTKMVVQNLVSSYVIFILVAFMLKVYIKAILIIHNMSSLNYITQLILIACFAKGVITCPDFITRVLGIDAGNKNSMGTLYAMSSVARGAMMGGSAVGGVAGGAAGAAAGAASGFATGAYSSIKDAQNGGHGKAYTAFATIGGALKGGVTGTANGYKAGGALSGAKAATVYPKAADTAVNQSNSNNQNSSARSTSPNSNNSSTPTANINTESQTASAPEQSTSEEQKTASSNLPSSNAESDTPTSNANTNTAEAPKGHAFDMAKPNDRKEK</sequence>
<keyword evidence="2" id="KW-0812">Transmembrane</keyword>
<feature type="compositionally biased region" description="Basic and acidic residues" evidence="1">
    <location>
        <begin position="716"/>
        <end position="732"/>
    </location>
</feature>
<accession>A0AAW6EBX9</accession>
<proteinExistence type="predicted"/>
<evidence type="ECO:0000256" key="1">
    <source>
        <dbReference type="SAM" id="MobiDB-lite"/>
    </source>
</evidence>
<protein>
    <recommendedName>
        <fullName evidence="3">DUF8208 domain-containing protein</fullName>
    </recommendedName>
</protein>
<feature type="transmembrane region" description="Helical" evidence="2">
    <location>
        <begin position="415"/>
        <end position="432"/>
    </location>
</feature>
<feature type="transmembrane region" description="Helical" evidence="2">
    <location>
        <begin position="439"/>
        <end position="459"/>
    </location>
</feature>
<feature type="compositionally biased region" description="Low complexity" evidence="1">
    <location>
        <begin position="641"/>
        <end position="671"/>
    </location>
</feature>
<reference evidence="4" key="1">
    <citation type="submission" date="2023-01" db="EMBL/GenBank/DDBJ databases">
        <title>Human gut microbiome strain richness.</title>
        <authorList>
            <person name="Chen-Liaw A."/>
        </authorList>
    </citation>
    <scope>NUCLEOTIDE SEQUENCE</scope>
    <source>
        <strain evidence="4">1001275st1_F4_1001275B_160808</strain>
    </source>
</reference>
<evidence type="ECO:0000313" key="4">
    <source>
        <dbReference type="EMBL" id="MDB8745895.1"/>
    </source>
</evidence>
<dbReference type="Proteomes" id="UP001211015">
    <property type="component" value="Unassembled WGS sequence"/>
</dbReference>
<feature type="transmembrane region" description="Helical" evidence="2">
    <location>
        <begin position="103"/>
        <end position="122"/>
    </location>
</feature>
<dbReference type="RefSeq" id="WP_195389046.1">
    <property type="nucleotide sequence ID" value="NZ_JADNGL010000021.1"/>
</dbReference>
<keyword evidence="2" id="KW-0472">Membrane</keyword>
<comment type="caution">
    <text evidence="4">The sequence shown here is derived from an EMBL/GenBank/DDBJ whole genome shotgun (WGS) entry which is preliminary data.</text>
</comment>
<keyword evidence="2" id="KW-1133">Transmembrane helix</keyword>
<feature type="compositionally biased region" description="Polar residues" evidence="1">
    <location>
        <begin position="672"/>
        <end position="713"/>
    </location>
</feature>
<dbReference type="InterPro" id="IPR058521">
    <property type="entry name" value="DUF8208"/>
</dbReference>
<organism evidence="4 5">
    <name type="scientific">Ruminococcus bicirculans</name>
    <name type="common">ex Wegman et al. 2014</name>
    <dbReference type="NCBI Taxonomy" id="1160721"/>
    <lineage>
        <taxon>Bacteria</taxon>
        <taxon>Bacillati</taxon>
        <taxon>Bacillota</taxon>
        <taxon>Clostridia</taxon>
        <taxon>Eubacteriales</taxon>
        <taxon>Oscillospiraceae</taxon>
        <taxon>Ruminococcus</taxon>
    </lineage>
</organism>
<feature type="region of interest" description="Disordered" evidence="1">
    <location>
        <begin position="640"/>
        <end position="732"/>
    </location>
</feature>
<evidence type="ECO:0000256" key="2">
    <source>
        <dbReference type="SAM" id="Phobius"/>
    </source>
</evidence>
<feature type="domain" description="DUF8208" evidence="3">
    <location>
        <begin position="382"/>
        <end position="544"/>
    </location>
</feature>
<feature type="transmembrane region" description="Helical" evidence="2">
    <location>
        <begin position="471"/>
        <end position="489"/>
    </location>
</feature>
<gene>
    <name evidence="4" type="ORF">PNU62_12780</name>
</gene>
<evidence type="ECO:0000259" key="3">
    <source>
        <dbReference type="Pfam" id="PF26635"/>
    </source>
</evidence>
<dbReference type="AlphaFoldDB" id="A0AAW6EBX9"/>
<evidence type="ECO:0000313" key="5">
    <source>
        <dbReference type="Proteomes" id="UP001211015"/>
    </source>
</evidence>
<dbReference type="Pfam" id="PF26635">
    <property type="entry name" value="DUF8208"/>
    <property type="match status" value="2"/>
</dbReference>
<feature type="domain" description="DUF8208" evidence="3">
    <location>
        <begin position="50"/>
        <end position="204"/>
    </location>
</feature>